<organism evidence="1 2">
    <name type="scientific">Streptomyces griseoviridis</name>
    <dbReference type="NCBI Taxonomy" id="45398"/>
    <lineage>
        <taxon>Bacteria</taxon>
        <taxon>Bacillati</taxon>
        <taxon>Actinomycetota</taxon>
        <taxon>Actinomycetes</taxon>
        <taxon>Kitasatosporales</taxon>
        <taxon>Streptomycetaceae</taxon>
        <taxon>Streptomyces</taxon>
    </lineage>
</organism>
<name>A0ABT9LM42_STRGD</name>
<evidence type="ECO:0000313" key="1">
    <source>
        <dbReference type="EMBL" id="MDP9684607.1"/>
    </source>
</evidence>
<accession>A0ABT9LM42</accession>
<protein>
    <submittedName>
        <fullName evidence="1">Uncharacterized protein</fullName>
    </submittedName>
</protein>
<dbReference type="Proteomes" id="UP001231675">
    <property type="component" value="Unassembled WGS sequence"/>
</dbReference>
<sequence>MAWSARELGRTGPAERYGRLADEVAEAVRDACGARTAA</sequence>
<reference evidence="1 2" key="1">
    <citation type="submission" date="2023-07" db="EMBL/GenBank/DDBJ databases">
        <title>Sequencing the genomes of 1000 actinobacteria strains.</title>
        <authorList>
            <person name="Klenk H.-P."/>
        </authorList>
    </citation>
    <scope>NUCLEOTIDE SEQUENCE [LARGE SCALE GENOMIC DNA]</scope>
    <source>
        <strain evidence="1 2">DSM 40229</strain>
    </source>
</reference>
<evidence type="ECO:0000313" key="2">
    <source>
        <dbReference type="Proteomes" id="UP001231675"/>
    </source>
</evidence>
<comment type="caution">
    <text evidence="1">The sequence shown here is derived from an EMBL/GenBank/DDBJ whole genome shotgun (WGS) entry which is preliminary data.</text>
</comment>
<proteinExistence type="predicted"/>
<keyword evidence="2" id="KW-1185">Reference proteome</keyword>
<dbReference type="EMBL" id="JAURUD010000001">
    <property type="protein sequence ID" value="MDP9684607.1"/>
    <property type="molecule type" value="Genomic_DNA"/>
</dbReference>
<gene>
    <name evidence="1" type="ORF">J2S47_005109</name>
</gene>